<evidence type="ECO:0000256" key="1">
    <source>
        <dbReference type="ARBA" id="ARBA00004370"/>
    </source>
</evidence>
<organism evidence="9 10">
    <name type="scientific">Paeniglutamicibacter gangotriensis</name>
    <dbReference type="NCBI Taxonomy" id="254787"/>
    <lineage>
        <taxon>Bacteria</taxon>
        <taxon>Bacillati</taxon>
        <taxon>Actinomycetota</taxon>
        <taxon>Actinomycetes</taxon>
        <taxon>Micrococcales</taxon>
        <taxon>Micrococcaceae</taxon>
        <taxon>Paeniglutamicibacter</taxon>
    </lineage>
</organism>
<dbReference type="GO" id="GO:0004252">
    <property type="term" value="F:serine-type endopeptidase activity"/>
    <property type="evidence" value="ECO:0007669"/>
    <property type="project" value="UniProtKB-UniRule"/>
</dbReference>
<dbReference type="EC" id="3.4.21.89" evidence="5"/>
<dbReference type="SUPFAM" id="SSF51306">
    <property type="entry name" value="LexA/Signal peptidase"/>
    <property type="match status" value="1"/>
</dbReference>
<comment type="subcellular location">
    <subcellularLocation>
        <location evidence="1">Membrane</location>
    </subcellularLocation>
</comment>
<dbReference type="EMBL" id="VOBL01000020">
    <property type="protein sequence ID" value="KAA0974207.1"/>
    <property type="molecule type" value="Genomic_DNA"/>
</dbReference>
<dbReference type="OrthoDB" id="3178064at2"/>
<dbReference type="AlphaFoldDB" id="A0A5B0E563"/>
<sequence length="201" mass="21563">MARHQAPRATLKNASACRLAGQLLSFTALIITALAAMVLIVVPLLTGSQTYSVLTSSMKPNYAPGTLLVVKPASFTELNVGDVVTYQIESGRPEVITHRILSVGADQEGNRTLITKGDNNALADESPVSEVQVRGKLMYAVPYVGFVANWLGNQDRGMFSQLAAGGFILYGFGTIANAVNTRRKRSQQTRETESTSMELAA</sequence>
<dbReference type="InterPro" id="IPR019533">
    <property type="entry name" value="Peptidase_S26"/>
</dbReference>
<dbReference type="InterPro" id="IPR001733">
    <property type="entry name" value="Peptidase_S26B"/>
</dbReference>
<keyword evidence="4 7" id="KW-0472">Membrane</keyword>
<keyword evidence="2 7" id="KW-0812">Transmembrane</keyword>
<feature type="transmembrane region" description="Helical" evidence="7">
    <location>
        <begin position="158"/>
        <end position="180"/>
    </location>
</feature>
<accession>A0A5B0E563</accession>
<reference evidence="9 10" key="1">
    <citation type="submission" date="2019-07" db="EMBL/GenBank/DDBJ databases">
        <title>Analysis of the biochemical properties, biological activity and biotechnological potential of siderophores and biosurfactants produced by Antarctic psychrotolerant bacteria.</title>
        <authorList>
            <person name="Styczynski M."/>
            <person name="Krucon T."/>
            <person name="Decewicz P."/>
            <person name="Dziewit L."/>
        </authorList>
    </citation>
    <scope>NUCLEOTIDE SEQUENCE [LARGE SCALE GENOMIC DNA]</scope>
    <source>
        <strain evidence="9 10">ANT_H27</strain>
    </source>
</reference>
<feature type="domain" description="Peptidase S26" evidence="8">
    <location>
        <begin position="29"/>
        <end position="106"/>
    </location>
</feature>
<dbReference type="NCBIfam" id="TIGR02228">
    <property type="entry name" value="sigpep_I_arch"/>
    <property type="match status" value="1"/>
</dbReference>
<protein>
    <recommendedName>
        <fullName evidence="5">Signal peptidase I</fullName>
        <ecNumber evidence="5">3.4.21.89</ecNumber>
    </recommendedName>
</protein>
<gene>
    <name evidence="9" type="ORF">FQ154_16350</name>
</gene>
<feature type="transmembrane region" description="Helical" evidence="7">
    <location>
        <begin position="21"/>
        <end position="45"/>
    </location>
</feature>
<dbReference type="Proteomes" id="UP000323856">
    <property type="component" value="Unassembled WGS sequence"/>
</dbReference>
<dbReference type="GO" id="GO:0006465">
    <property type="term" value="P:signal peptide processing"/>
    <property type="evidence" value="ECO:0007669"/>
    <property type="project" value="UniProtKB-UniRule"/>
</dbReference>
<dbReference type="PANTHER" id="PTHR10806">
    <property type="entry name" value="SIGNAL PEPTIDASE COMPLEX CATALYTIC SUBUNIT SEC11"/>
    <property type="match status" value="1"/>
</dbReference>
<evidence type="ECO:0000256" key="3">
    <source>
        <dbReference type="ARBA" id="ARBA00022989"/>
    </source>
</evidence>
<evidence type="ECO:0000256" key="7">
    <source>
        <dbReference type="SAM" id="Phobius"/>
    </source>
</evidence>
<evidence type="ECO:0000256" key="2">
    <source>
        <dbReference type="ARBA" id="ARBA00022692"/>
    </source>
</evidence>
<dbReference type="RefSeq" id="WP_149620557.1">
    <property type="nucleotide sequence ID" value="NZ_VOBL01000020.1"/>
</dbReference>
<feature type="region of interest" description="Disordered" evidence="6">
    <location>
        <begin position="182"/>
        <end position="201"/>
    </location>
</feature>
<dbReference type="GO" id="GO:0016020">
    <property type="term" value="C:membrane"/>
    <property type="evidence" value="ECO:0007669"/>
    <property type="project" value="UniProtKB-SubCell"/>
</dbReference>
<evidence type="ECO:0000256" key="5">
    <source>
        <dbReference type="NCBIfam" id="TIGR02228"/>
    </source>
</evidence>
<evidence type="ECO:0000259" key="8">
    <source>
        <dbReference type="Pfam" id="PF10502"/>
    </source>
</evidence>
<evidence type="ECO:0000313" key="9">
    <source>
        <dbReference type="EMBL" id="KAA0974207.1"/>
    </source>
</evidence>
<dbReference type="CDD" id="cd06530">
    <property type="entry name" value="S26_SPase_I"/>
    <property type="match status" value="1"/>
</dbReference>
<keyword evidence="9" id="KW-0378">Hydrolase</keyword>
<keyword evidence="3 7" id="KW-1133">Transmembrane helix</keyword>
<dbReference type="PRINTS" id="PR00728">
    <property type="entry name" value="SIGNALPTASE"/>
</dbReference>
<proteinExistence type="predicted"/>
<dbReference type="Pfam" id="PF10502">
    <property type="entry name" value="Peptidase_S26"/>
    <property type="match status" value="1"/>
</dbReference>
<dbReference type="GO" id="GO:0009003">
    <property type="term" value="F:signal peptidase activity"/>
    <property type="evidence" value="ECO:0007669"/>
    <property type="project" value="UniProtKB-EC"/>
</dbReference>
<evidence type="ECO:0000256" key="6">
    <source>
        <dbReference type="SAM" id="MobiDB-lite"/>
    </source>
</evidence>
<name>A0A5B0E563_9MICC</name>
<dbReference type="PANTHER" id="PTHR10806:SF6">
    <property type="entry name" value="SIGNAL PEPTIDASE COMPLEX CATALYTIC SUBUNIT SEC11"/>
    <property type="match status" value="1"/>
</dbReference>
<evidence type="ECO:0000313" key="10">
    <source>
        <dbReference type="Proteomes" id="UP000323856"/>
    </source>
</evidence>
<evidence type="ECO:0000256" key="4">
    <source>
        <dbReference type="ARBA" id="ARBA00023136"/>
    </source>
</evidence>
<dbReference type="InterPro" id="IPR036286">
    <property type="entry name" value="LexA/Signal_pep-like_sf"/>
</dbReference>
<comment type="caution">
    <text evidence="9">The sequence shown here is derived from an EMBL/GenBank/DDBJ whole genome shotgun (WGS) entry which is preliminary data.</text>
</comment>